<comment type="subcellular location">
    <subcellularLocation>
        <location evidence="1">Cell membrane</location>
        <topology evidence="1">Multi-pass membrane protein</topology>
    </subcellularLocation>
</comment>
<feature type="transmembrane region" description="Helical" evidence="8">
    <location>
        <begin position="113"/>
        <end position="134"/>
    </location>
</feature>
<evidence type="ECO:0000259" key="9">
    <source>
        <dbReference type="Pfam" id="PF00892"/>
    </source>
</evidence>
<keyword evidence="4 8" id="KW-0812">Transmembrane</keyword>
<protein>
    <recommendedName>
        <fullName evidence="7">Threonine/homoserine exporter RhtA</fullName>
    </recommendedName>
</protein>
<evidence type="ECO:0000313" key="10">
    <source>
        <dbReference type="EMBL" id="SUC35783.1"/>
    </source>
</evidence>
<gene>
    <name evidence="10" type="primary">yddG</name>
    <name evidence="10" type="ORF">NCTC12026_02184</name>
</gene>
<dbReference type="InterPro" id="IPR050638">
    <property type="entry name" value="AA-Vitamin_Transporters"/>
</dbReference>
<feature type="domain" description="EamA" evidence="9">
    <location>
        <begin position="181"/>
        <end position="305"/>
    </location>
</feature>
<dbReference type="PANTHER" id="PTHR32322">
    <property type="entry name" value="INNER MEMBRANE TRANSPORTER"/>
    <property type="match status" value="1"/>
</dbReference>
<evidence type="ECO:0000256" key="3">
    <source>
        <dbReference type="ARBA" id="ARBA00022475"/>
    </source>
</evidence>
<feature type="transmembrane region" description="Helical" evidence="8">
    <location>
        <begin position="85"/>
        <end position="107"/>
    </location>
</feature>
<evidence type="ECO:0000256" key="5">
    <source>
        <dbReference type="ARBA" id="ARBA00022989"/>
    </source>
</evidence>
<evidence type="ECO:0000256" key="2">
    <source>
        <dbReference type="ARBA" id="ARBA00009853"/>
    </source>
</evidence>
<proteinExistence type="inferred from homology"/>
<feature type="transmembrane region" description="Helical" evidence="8">
    <location>
        <begin position="52"/>
        <end position="73"/>
    </location>
</feature>
<sequence>MFLKYTHGYFTDYEDVIQAMKLGQHAATFYGIISILLWSTMVGLVRSTSENFGPIGGAALIYSIGSLVLVAVMGLPKIHLFPKRYLFWGAFLFVSYEICFILALGLANNRQQAIELGMVNYLWPSFTIALAVLFNRQRFTLLLILGLILAFAGLLWVISGDQPLSLDAILSNIQSNPISYGLSFVGAILWAFYSNITKRMANGCNGMVLFFIMTSIGLWGLFLLSEPAPFNINLNSMSLLLITAIATGGANALWTVAIIKGNVAFLGTLSYFTPVISTAFSSMLLSTALTWGFWQGVVMVTIGSITCFIATRRR</sequence>
<feature type="transmembrane region" description="Helical" evidence="8">
    <location>
        <begin position="141"/>
        <end position="158"/>
    </location>
</feature>
<dbReference type="SUPFAM" id="SSF103481">
    <property type="entry name" value="Multidrug resistance efflux transporter EmrE"/>
    <property type="match status" value="2"/>
</dbReference>
<evidence type="ECO:0000256" key="6">
    <source>
        <dbReference type="ARBA" id="ARBA00023136"/>
    </source>
</evidence>
<evidence type="ECO:0000256" key="7">
    <source>
        <dbReference type="ARBA" id="ARBA00040595"/>
    </source>
</evidence>
<dbReference type="Pfam" id="PF00892">
    <property type="entry name" value="EamA"/>
    <property type="match status" value="2"/>
</dbReference>
<feature type="transmembrane region" description="Helical" evidence="8">
    <location>
        <begin position="237"/>
        <end position="256"/>
    </location>
</feature>
<dbReference type="Proteomes" id="UP000255129">
    <property type="component" value="Unassembled WGS sequence"/>
</dbReference>
<feature type="transmembrane region" description="Helical" evidence="8">
    <location>
        <begin position="263"/>
        <end position="285"/>
    </location>
</feature>
<evidence type="ECO:0000256" key="1">
    <source>
        <dbReference type="ARBA" id="ARBA00004651"/>
    </source>
</evidence>
<keyword evidence="6 8" id="KW-0472">Membrane</keyword>
<comment type="similarity">
    <text evidence="2">Belongs to the drug/metabolite transporter (DMT) superfamily. 10 TMS drug/metabolite exporter (DME) (TC 2.A.7.3) family.</text>
</comment>
<accession>A0A379G583</accession>
<reference evidence="10 11" key="1">
    <citation type="submission" date="2018-06" db="EMBL/GenBank/DDBJ databases">
        <authorList>
            <consortium name="Pathogen Informatics"/>
            <person name="Doyle S."/>
        </authorList>
    </citation>
    <scope>NUCLEOTIDE SEQUENCE [LARGE SCALE GENOMIC DNA]</scope>
    <source>
        <strain evidence="10 11">NCTC12026</strain>
    </source>
</reference>
<feature type="transmembrane region" description="Helical" evidence="8">
    <location>
        <begin position="178"/>
        <end position="196"/>
    </location>
</feature>
<feature type="transmembrane region" description="Helical" evidence="8">
    <location>
        <begin position="291"/>
        <end position="311"/>
    </location>
</feature>
<keyword evidence="3" id="KW-1003">Cell membrane</keyword>
<feature type="transmembrane region" description="Helical" evidence="8">
    <location>
        <begin position="27"/>
        <end position="46"/>
    </location>
</feature>
<dbReference type="InterPro" id="IPR037185">
    <property type="entry name" value="EmrE-like"/>
</dbReference>
<dbReference type="InterPro" id="IPR000620">
    <property type="entry name" value="EamA_dom"/>
</dbReference>
<dbReference type="EMBL" id="UGUA01000002">
    <property type="protein sequence ID" value="SUC35783.1"/>
    <property type="molecule type" value="Genomic_DNA"/>
</dbReference>
<organism evidence="10 11">
    <name type="scientific">Providencia rustigianii</name>
    <dbReference type="NCBI Taxonomy" id="158850"/>
    <lineage>
        <taxon>Bacteria</taxon>
        <taxon>Pseudomonadati</taxon>
        <taxon>Pseudomonadota</taxon>
        <taxon>Gammaproteobacteria</taxon>
        <taxon>Enterobacterales</taxon>
        <taxon>Morganellaceae</taxon>
        <taxon>Providencia</taxon>
    </lineage>
</organism>
<dbReference type="PANTHER" id="PTHR32322:SF18">
    <property type="entry name" value="S-ADENOSYLMETHIONINE_S-ADENOSYLHOMOCYSTEINE TRANSPORTER"/>
    <property type="match status" value="1"/>
</dbReference>
<feature type="domain" description="EamA" evidence="9">
    <location>
        <begin position="28"/>
        <end position="158"/>
    </location>
</feature>
<name>A0A379G583_9GAMM</name>
<evidence type="ECO:0000313" key="11">
    <source>
        <dbReference type="Proteomes" id="UP000255129"/>
    </source>
</evidence>
<evidence type="ECO:0000256" key="8">
    <source>
        <dbReference type="SAM" id="Phobius"/>
    </source>
</evidence>
<keyword evidence="5 8" id="KW-1133">Transmembrane helix</keyword>
<dbReference type="AlphaFoldDB" id="A0A379G583"/>
<evidence type="ECO:0000256" key="4">
    <source>
        <dbReference type="ARBA" id="ARBA00022692"/>
    </source>
</evidence>
<dbReference type="NCBIfam" id="NF008676">
    <property type="entry name" value="PRK11689.1"/>
    <property type="match status" value="1"/>
</dbReference>
<feature type="transmembrane region" description="Helical" evidence="8">
    <location>
        <begin position="208"/>
        <end position="225"/>
    </location>
</feature>
<dbReference type="GO" id="GO:0005886">
    <property type="term" value="C:plasma membrane"/>
    <property type="evidence" value="ECO:0007669"/>
    <property type="project" value="UniProtKB-SubCell"/>
</dbReference>